<dbReference type="EMBL" id="FMYV01000004">
    <property type="protein sequence ID" value="SDC46413.1"/>
    <property type="molecule type" value="Genomic_DNA"/>
</dbReference>
<dbReference type="AlphaFoldDB" id="A0A1G6LT41"/>
<dbReference type="Proteomes" id="UP000199322">
    <property type="component" value="Unassembled WGS sequence"/>
</dbReference>
<dbReference type="STRING" id="28234.SAMN04488588_1137"/>
<proteinExistence type="predicted"/>
<evidence type="ECO:0000313" key="2">
    <source>
        <dbReference type="Proteomes" id="UP000199322"/>
    </source>
</evidence>
<evidence type="ECO:0000313" key="1">
    <source>
        <dbReference type="EMBL" id="SDC46413.1"/>
    </source>
</evidence>
<name>A0A1G6LT41_9BACT</name>
<gene>
    <name evidence="1" type="ORF">SAMN04488588_1137</name>
</gene>
<sequence>MTNLEKMKIELRDQNGTIFNDTELESFLIDNSLNKNDEYVLENKPKLMLSVRDALRSLLRDWNAAQTKISGDMQESYSKGGIVSEIEKIERTYLNDLIIGAMEYED</sequence>
<accession>A0A1G6LT41</accession>
<keyword evidence="2" id="KW-1185">Reference proteome</keyword>
<dbReference type="RefSeq" id="WP_091403515.1">
    <property type="nucleotide sequence ID" value="NZ_FMYV01000004.1"/>
</dbReference>
<protein>
    <submittedName>
        <fullName evidence="1">Uncharacterized protein</fullName>
    </submittedName>
</protein>
<reference evidence="1 2" key="1">
    <citation type="submission" date="2016-10" db="EMBL/GenBank/DDBJ databases">
        <authorList>
            <person name="de Groot N.N."/>
        </authorList>
    </citation>
    <scope>NUCLEOTIDE SEQUENCE [LARGE SCALE GENOMIC DNA]</scope>
    <source>
        <strain evidence="1 2">WG14</strain>
    </source>
</reference>
<organism evidence="1 2">
    <name type="scientific">Geotoga petraea</name>
    <dbReference type="NCBI Taxonomy" id="28234"/>
    <lineage>
        <taxon>Bacteria</taxon>
        <taxon>Thermotogati</taxon>
        <taxon>Thermotogota</taxon>
        <taxon>Thermotogae</taxon>
        <taxon>Petrotogales</taxon>
        <taxon>Petrotogaceae</taxon>
        <taxon>Geotoga</taxon>
    </lineage>
</organism>